<evidence type="ECO:0000313" key="2">
    <source>
        <dbReference type="Proteomes" id="UP000265520"/>
    </source>
</evidence>
<name>A0A392VMV8_9FABA</name>
<comment type="caution">
    <text evidence="1">The sequence shown here is derived from an EMBL/GenBank/DDBJ whole genome shotgun (WGS) entry which is preliminary data.</text>
</comment>
<reference evidence="1 2" key="1">
    <citation type="journal article" date="2018" name="Front. Plant Sci.">
        <title>Red Clover (Trifolium pratense) and Zigzag Clover (T. medium) - A Picture of Genomic Similarities and Differences.</title>
        <authorList>
            <person name="Dluhosova J."/>
            <person name="Istvanek J."/>
            <person name="Nedelnik J."/>
            <person name="Repkova J."/>
        </authorList>
    </citation>
    <scope>NUCLEOTIDE SEQUENCE [LARGE SCALE GENOMIC DNA]</scope>
    <source>
        <strain evidence="2">cv. 10/8</strain>
        <tissue evidence="1">Leaf</tissue>
    </source>
</reference>
<evidence type="ECO:0000313" key="1">
    <source>
        <dbReference type="EMBL" id="MCI88739.1"/>
    </source>
</evidence>
<protein>
    <submittedName>
        <fullName evidence="1">Uncharacterized protein</fullName>
    </submittedName>
</protein>
<feature type="non-terminal residue" evidence="1">
    <location>
        <position position="1"/>
    </location>
</feature>
<sequence length="64" mass="7252">RGAQECWRGAQERLQEADFGSGLCATRIPGWRNVRCGVQVWLWPLSFARRAGKACAARERDAYL</sequence>
<proteinExistence type="predicted"/>
<accession>A0A392VMV8</accession>
<organism evidence="1 2">
    <name type="scientific">Trifolium medium</name>
    <dbReference type="NCBI Taxonomy" id="97028"/>
    <lineage>
        <taxon>Eukaryota</taxon>
        <taxon>Viridiplantae</taxon>
        <taxon>Streptophyta</taxon>
        <taxon>Embryophyta</taxon>
        <taxon>Tracheophyta</taxon>
        <taxon>Spermatophyta</taxon>
        <taxon>Magnoliopsida</taxon>
        <taxon>eudicotyledons</taxon>
        <taxon>Gunneridae</taxon>
        <taxon>Pentapetalae</taxon>
        <taxon>rosids</taxon>
        <taxon>fabids</taxon>
        <taxon>Fabales</taxon>
        <taxon>Fabaceae</taxon>
        <taxon>Papilionoideae</taxon>
        <taxon>50 kb inversion clade</taxon>
        <taxon>NPAAA clade</taxon>
        <taxon>Hologalegina</taxon>
        <taxon>IRL clade</taxon>
        <taxon>Trifolieae</taxon>
        <taxon>Trifolium</taxon>
    </lineage>
</organism>
<dbReference type="EMBL" id="LXQA011201171">
    <property type="protein sequence ID" value="MCI88739.1"/>
    <property type="molecule type" value="Genomic_DNA"/>
</dbReference>
<keyword evidence="2" id="KW-1185">Reference proteome</keyword>
<dbReference type="Proteomes" id="UP000265520">
    <property type="component" value="Unassembled WGS sequence"/>
</dbReference>
<dbReference type="AlphaFoldDB" id="A0A392VMV8"/>